<dbReference type="Gene3D" id="3.40.50.1110">
    <property type="entry name" value="SGNH hydrolase"/>
    <property type="match status" value="1"/>
</dbReference>
<dbReference type="Proteomes" id="UP000317648">
    <property type="component" value="Chromosome"/>
</dbReference>
<dbReference type="GO" id="GO:0016788">
    <property type="term" value="F:hydrolase activity, acting on ester bonds"/>
    <property type="evidence" value="ECO:0007669"/>
    <property type="project" value="UniProtKB-ARBA"/>
</dbReference>
<dbReference type="RefSeq" id="WP_145048765.1">
    <property type="nucleotide sequence ID" value="NZ_CP036433.1"/>
</dbReference>
<dbReference type="OrthoDB" id="278704at2"/>
<reference evidence="2 3" key="1">
    <citation type="submission" date="2019-02" db="EMBL/GenBank/DDBJ databases">
        <title>Deep-cultivation of Planctomycetes and their phenomic and genomic characterization uncovers novel biology.</title>
        <authorList>
            <person name="Wiegand S."/>
            <person name="Jogler M."/>
            <person name="Boedeker C."/>
            <person name="Pinto D."/>
            <person name="Vollmers J."/>
            <person name="Rivas-Marin E."/>
            <person name="Kohn T."/>
            <person name="Peeters S.H."/>
            <person name="Heuer A."/>
            <person name="Rast P."/>
            <person name="Oberbeckmann S."/>
            <person name="Bunk B."/>
            <person name="Jeske O."/>
            <person name="Meyerdierks A."/>
            <person name="Storesund J.E."/>
            <person name="Kallscheuer N."/>
            <person name="Luecker S."/>
            <person name="Lage O.M."/>
            <person name="Pohl T."/>
            <person name="Merkel B.J."/>
            <person name="Hornburger P."/>
            <person name="Mueller R.-W."/>
            <person name="Bruemmer F."/>
            <person name="Labrenz M."/>
            <person name="Spormann A.M."/>
            <person name="Op den Camp H."/>
            <person name="Overmann J."/>
            <person name="Amann R."/>
            <person name="Jetten M.S.M."/>
            <person name="Mascher T."/>
            <person name="Medema M.H."/>
            <person name="Devos D.P."/>
            <person name="Kaster A.-K."/>
            <person name="Ovreas L."/>
            <person name="Rohde M."/>
            <person name="Galperin M.Y."/>
            <person name="Jogler C."/>
        </authorList>
    </citation>
    <scope>NUCLEOTIDE SEQUENCE [LARGE SCALE GENOMIC DNA]</scope>
    <source>
        <strain evidence="2 3">Pla85_3_4</strain>
    </source>
</reference>
<dbReference type="InterPro" id="IPR036514">
    <property type="entry name" value="SGNH_hydro_sf"/>
</dbReference>
<organism evidence="2 3">
    <name type="scientific">Lignipirellula cremea</name>
    <dbReference type="NCBI Taxonomy" id="2528010"/>
    <lineage>
        <taxon>Bacteria</taxon>
        <taxon>Pseudomonadati</taxon>
        <taxon>Planctomycetota</taxon>
        <taxon>Planctomycetia</taxon>
        <taxon>Pirellulales</taxon>
        <taxon>Pirellulaceae</taxon>
        <taxon>Lignipirellula</taxon>
    </lineage>
</organism>
<evidence type="ECO:0008006" key="4">
    <source>
        <dbReference type="Google" id="ProtNLM"/>
    </source>
</evidence>
<dbReference type="AlphaFoldDB" id="A0A518DLC6"/>
<gene>
    <name evidence="2" type="ORF">Pla8534_03850</name>
</gene>
<keyword evidence="3" id="KW-1185">Reference proteome</keyword>
<proteinExistence type="predicted"/>
<name>A0A518DLC6_9BACT</name>
<feature type="signal peptide" evidence="1">
    <location>
        <begin position="1"/>
        <end position="22"/>
    </location>
</feature>
<evidence type="ECO:0000256" key="1">
    <source>
        <dbReference type="SAM" id="SignalP"/>
    </source>
</evidence>
<sequence length="223" mass="24509" precursor="true">MRVLKLVILLLLVLLLGSPARAAEPLPRVRVLGDNAHRNMARSAASELEGKVTLVIPRMPVGDSGFAISQPGGMLAGEKWDVIYFNFGFADSHYKDPNTKAIRAMSKLAGGVRVATPQQYEKNLRAIVQQLKSTGAKLIWASTTPIPHASYDNLHDPGSEIEFNAISARVMNEQKISINDMHACVLASMDLIENKSDRTPFDFKGLSLHPPIAECILREQQIK</sequence>
<accession>A0A518DLC6</accession>
<dbReference type="EMBL" id="CP036433">
    <property type="protein sequence ID" value="QDU92637.1"/>
    <property type="molecule type" value="Genomic_DNA"/>
</dbReference>
<dbReference type="KEGG" id="lcre:Pla8534_03850"/>
<protein>
    <recommendedName>
        <fullName evidence="4">SGNH hydrolase-type esterase domain-containing protein</fullName>
    </recommendedName>
</protein>
<dbReference type="SUPFAM" id="SSF52266">
    <property type="entry name" value="SGNH hydrolase"/>
    <property type="match status" value="1"/>
</dbReference>
<keyword evidence="1" id="KW-0732">Signal</keyword>
<evidence type="ECO:0000313" key="2">
    <source>
        <dbReference type="EMBL" id="QDU92637.1"/>
    </source>
</evidence>
<feature type="chain" id="PRO_5021813832" description="SGNH hydrolase-type esterase domain-containing protein" evidence="1">
    <location>
        <begin position="23"/>
        <end position="223"/>
    </location>
</feature>
<evidence type="ECO:0000313" key="3">
    <source>
        <dbReference type="Proteomes" id="UP000317648"/>
    </source>
</evidence>